<feature type="transmembrane region" description="Helical" evidence="1">
    <location>
        <begin position="185"/>
        <end position="211"/>
    </location>
</feature>
<reference evidence="2" key="2">
    <citation type="journal article" date="2024" name="Plant">
        <title>Genomic evolution and insights into agronomic trait innovations of Sesamum species.</title>
        <authorList>
            <person name="Miao H."/>
            <person name="Wang L."/>
            <person name="Qu L."/>
            <person name="Liu H."/>
            <person name="Sun Y."/>
            <person name="Le M."/>
            <person name="Wang Q."/>
            <person name="Wei S."/>
            <person name="Zheng Y."/>
            <person name="Lin W."/>
            <person name="Duan Y."/>
            <person name="Cao H."/>
            <person name="Xiong S."/>
            <person name="Wang X."/>
            <person name="Wei L."/>
            <person name="Li C."/>
            <person name="Ma Q."/>
            <person name="Ju M."/>
            <person name="Zhao R."/>
            <person name="Li G."/>
            <person name="Mu C."/>
            <person name="Tian Q."/>
            <person name="Mei H."/>
            <person name="Zhang T."/>
            <person name="Gao T."/>
            <person name="Zhang H."/>
        </authorList>
    </citation>
    <scope>NUCLEOTIDE SEQUENCE</scope>
    <source>
        <strain evidence="2">3651</strain>
    </source>
</reference>
<organism evidence="2 3">
    <name type="scientific">Sesamum alatum</name>
    <dbReference type="NCBI Taxonomy" id="300844"/>
    <lineage>
        <taxon>Eukaryota</taxon>
        <taxon>Viridiplantae</taxon>
        <taxon>Streptophyta</taxon>
        <taxon>Embryophyta</taxon>
        <taxon>Tracheophyta</taxon>
        <taxon>Spermatophyta</taxon>
        <taxon>Magnoliopsida</taxon>
        <taxon>eudicotyledons</taxon>
        <taxon>Gunneridae</taxon>
        <taxon>Pentapetalae</taxon>
        <taxon>asterids</taxon>
        <taxon>lamiids</taxon>
        <taxon>Lamiales</taxon>
        <taxon>Pedaliaceae</taxon>
        <taxon>Sesamum</taxon>
    </lineage>
</organism>
<feature type="transmembrane region" description="Helical" evidence="1">
    <location>
        <begin position="96"/>
        <end position="121"/>
    </location>
</feature>
<gene>
    <name evidence="2" type="ORF">Salat_2493900</name>
</gene>
<dbReference type="PANTHER" id="PTHR33133">
    <property type="entry name" value="OS08G0107100 PROTEIN-RELATED"/>
    <property type="match status" value="1"/>
</dbReference>
<keyword evidence="1" id="KW-0472">Membrane</keyword>
<keyword evidence="1" id="KW-0812">Transmembrane</keyword>
<name>A0AAE1XSA1_9LAMI</name>
<feature type="transmembrane region" description="Helical" evidence="1">
    <location>
        <begin position="264"/>
        <end position="288"/>
    </location>
</feature>
<sequence length="337" mass="37891">MDKEQFHQLQLLGFYGILRESFTITFSKWKIFSQITILTIFPLCLLFLAHLQVSNLLFPNIIDHNEEALHRTHQDFSSDHATISSEIVVFWLIKTAYFFLFLVLSMLSTSAVVCIVACDYTRKETTFMDVMIIVVPHVWKRLVVTFAWSFIVVLAYNVVAFMTLLPPLTSSAISRPSTARVVLSGIVFVMYVVGFVYISIIWHLATVVSVLEQECGIEAMMKSKELVRGKMAVSGGVFLFLNSCFVLVQVGLERFVVVVGDQSFWGRIGCGIVGLLLLCGLTLLGLIVQTVVYFVCKSCHGEDVGNLCSGNDDPVEVYLGDYALLRSEDVRFEQLYV</sequence>
<keyword evidence="1" id="KW-1133">Transmembrane helix</keyword>
<dbReference type="Proteomes" id="UP001293254">
    <property type="component" value="Unassembled WGS sequence"/>
</dbReference>
<feature type="transmembrane region" description="Helical" evidence="1">
    <location>
        <begin position="232"/>
        <end position="252"/>
    </location>
</feature>
<evidence type="ECO:0000313" key="3">
    <source>
        <dbReference type="Proteomes" id="UP001293254"/>
    </source>
</evidence>
<protein>
    <submittedName>
        <fullName evidence="2">Uncharacterized protein</fullName>
    </submittedName>
</protein>
<dbReference type="EMBL" id="JACGWO010000010">
    <property type="protein sequence ID" value="KAK4416684.1"/>
    <property type="molecule type" value="Genomic_DNA"/>
</dbReference>
<keyword evidence="3" id="KW-1185">Reference proteome</keyword>
<feature type="transmembrane region" description="Helical" evidence="1">
    <location>
        <begin position="31"/>
        <end position="51"/>
    </location>
</feature>
<dbReference type="PANTHER" id="PTHR33133:SF5">
    <property type="entry name" value="OS08G0107100 PROTEIN"/>
    <property type="match status" value="1"/>
</dbReference>
<reference evidence="2" key="1">
    <citation type="submission" date="2020-06" db="EMBL/GenBank/DDBJ databases">
        <authorList>
            <person name="Li T."/>
            <person name="Hu X."/>
            <person name="Zhang T."/>
            <person name="Song X."/>
            <person name="Zhang H."/>
            <person name="Dai N."/>
            <person name="Sheng W."/>
            <person name="Hou X."/>
            <person name="Wei L."/>
        </authorList>
    </citation>
    <scope>NUCLEOTIDE SEQUENCE</scope>
    <source>
        <strain evidence="2">3651</strain>
        <tissue evidence="2">Leaf</tissue>
    </source>
</reference>
<comment type="caution">
    <text evidence="2">The sequence shown here is derived from an EMBL/GenBank/DDBJ whole genome shotgun (WGS) entry which is preliminary data.</text>
</comment>
<accession>A0AAE1XSA1</accession>
<feature type="transmembrane region" description="Helical" evidence="1">
    <location>
        <begin position="142"/>
        <end position="165"/>
    </location>
</feature>
<evidence type="ECO:0000313" key="2">
    <source>
        <dbReference type="EMBL" id="KAK4416684.1"/>
    </source>
</evidence>
<evidence type="ECO:0000256" key="1">
    <source>
        <dbReference type="SAM" id="Phobius"/>
    </source>
</evidence>
<dbReference type="AlphaFoldDB" id="A0AAE1XSA1"/>
<proteinExistence type="predicted"/>